<evidence type="ECO:0000313" key="9">
    <source>
        <dbReference type="EMBL" id="KFF41775.1"/>
    </source>
</evidence>
<evidence type="ECO:0000256" key="3">
    <source>
        <dbReference type="ARBA" id="ARBA00022448"/>
    </source>
</evidence>
<keyword evidence="5 8" id="KW-0812">Transmembrane</keyword>
<dbReference type="Pfam" id="PF03547">
    <property type="entry name" value="Mem_trans"/>
    <property type="match status" value="2"/>
</dbReference>
<keyword evidence="6 8" id="KW-1133">Transmembrane helix</keyword>
<name>A0A086CHW1_9CHRO</name>
<organism evidence="9 10">
    <name type="scientific">Candidatus Atelocyanobacterium thalassa isolate SIO64986</name>
    <dbReference type="NCBI Taxonomy" id="1527444"/>
    <lineage>
        <taxon>Bacteria</taxon>
        <taxon>Bacillati</taxon>
        <taxon>Cyanobacteriota</taxon>
        <taxon>Cyanophyceae</taxon>
        <taxon>Oscillatoriophycideae</taxon>
        <taxon>Chroococcales</taxon>
        <taxon>Aphanothecaceae</taxon>
        <taxon>Candidatus Atelocyanobacterium</taxon>
        <taxon>Candidatus Atelocyanobacterium thalassae</taxon>
    </lineage>
</organism>
<dbReference type="GO" id="GO:0055085">
    <property type="term" value="P:transmembrane transport"/>
    <property type="evidence" value="ECO:0007669"/>
    <property type="project" value="InterPro"/>
</dbReference>
<dbReference type="eggNOG" id="COG0679">
    <property type="taxonomic scope" value="Bacteria"/>
</dbReference>
<dbReference type="InterPro" id="IPR038770">
    <property type="entry name" value="Na+/solute_symporter_sf"/>
</dbReference>
<keyword evidence="7 8" id="KW-0472">Membrane</keyword>
<dbReference type="GO" id="GO:0005886">
    <property type="term" value="C:plasma membrane"/>
    <property type="evidence" value="ECO:0007669"/>
    <property type="project" value="UniProtKB-SubCell"/>
</dbReference>
<feature type="transmembrane region" description="Helical" evidence="8">
    <location>
        <begin position="215"/>
        <end position="237"/>
    </location>
</feature>
<evidence type="ECO:0000256" key="8">
    <source>
        <dbReference type="SAM" id="Phobius"/>
    </source>
</evidence>
<feature type="transmembrane region" description="Helical" evidence="8">
    <location>
        <begin position="62"/>
        <end position="80"/>
    </location>
</feature>
<evidence type="ECO:0000256" key="4">
    <source>
        <dbReference type="ARBA" id="ARBA00022475"/>
    </source>
</evidence>
<dbReference type="STRING" id="1527444.ucyna2_00404"/>
<dbReference type="InterPro" id="IPR004776">
    <property type="entry name" value="Mem_transp_PIN-like"/>
</dbReference>
<feature type="transmembrane region" description="Helical" evidence="8">
    <location>
        <begin position="123"/>
        <end position="142"/>
    </location>
</feature>
<feature type="transmembrane region" description="Helical" evidence="8">
    <location>
        <begin position="154"/>
        <end position="174"/>
    </location>
</feature>
<comment type="subcellular location">
    <subcellularLocation>
        <location evidence="1">Cell membrane</location>
        <topology evidence="1">Multi-pass membrane protein</topology>
    </subcellularLocation>
</comment>
<reference evidence="9 10" key="1">
    <citation type="submission" date="2014-08" db="EMBL/GenBank/DDBJ databases">
        <title>Comparative genomics reveals surprising divergence of two closely related strains of uncultivated UCYN-A cyanobacteria.</title>
        <authorList>
            <person name="Bombar D."/>
            <person name="Heller P."/>
            <person name="Sanchez-Baracaldo P."/>
            <person name="Carter B.J."/>
            <person name="Zert J.P."/>
        </authorList>
    </citation>
    <scope>NUCLEOTIDE SEQUENCE [LARGE SCALE GENOMIC DNA]</scope>
</reference>
<feature type="transmembrane region" description="Helical" evidence="8">
    <location>
        <begin position="275"/>
        <end position="294"/>
    </location>
</feature>
<dbReference type="PANTHER" id="PTHR36838">
    <property type="entry name" value="AUXIN EFFLUX CARRIER FAMILY PROTEIN"/>
    <property type="match status" value="1"/>
</dbReference>
<evidence type="ECO:0000256" key="6">
    <source>
        <dbReference type="ARBA" id="ARBA00022989"/>
    </source>
</evidence>
<dbReference type="Gene3D" id="1.20.1530.20">
    <property type="match status" value="1"/>
</dbReference>
<evidence type="ECO:0000256" key="1">
    <source>
        <dbReference type="ARBA" id="ARBA00004651"/>
    </source>
</evidence>
<protein>
    <submittedName>
        <fullName evidence="9">Putative permease</fullName>
    </submittedName>
</protein>
<gene>
    <name evidence="9" type="ORF">ucyna2_00404</name>
</gene>
<evidence type="ECO:0000256" key="7">
    <source>
        <dbReference type="ARBA" id="ARBA00023136"/>
    </source>
</evidence>
<feature type="transmembrane region" description="Helical" evidence="8">
    <location>
        <begin position="32"/>
        <end position="50"/>
    </location>
</feature>
<keyword evidence="4" id="KW-1003">Cell membrane</keyword>
<keyword evidence="3" id="KW-0813">Transport</keyword>
<dbReference type="AlphaFoldDB" id="A0A086CHW1"/>
<dbReference type="PATRIC" id="fig|1527444.3.peg.386"/>
<dbReference type="Proteomes" id="UP000028922">
    <property type="component" value="Unassembled WGS sequence"/>
</dbReference>
<dbReference type="PANTHER" id="PTHR36838:SF1">
    <property type="entry name" value="SLR1864 PROTEIN"/>
    <property type="match status" value="1"/>
</dbReference>
<sequence length="295" mass="32519">MTVLFSAIFPIIFIVIIGATAGKKLDLHKTTLSKLIVYILFPALVTDSLYTTNMSSNSMLRLLLGVFLISLILYILVNWLRHYFKISTAIYKSLIATTLHPNNGNMGLPLIEFALGSAGLERAVIYMIGSSILLFVIMPALLAGTSFKNSMQMIFKLPLVWAMLLGIILRVLHVELPFNLYEVLNLLGRSSIPIALIVLGMELRSTKFKITSLELISLNLRLILAPFIALCVGGIIGLKDLDLQVLILQSAMPTAISTAVLSTEFGGEVNQIVRTIILTTIFSFLTLPVILWLIN</sequence>
<proteinExistence type="inferred from homology"/>
<accession>A0A086CHW1</accession>
<comment type="similarity">
    <text evidence="2">Belongs to the auxin efflux carrier (TC 2.A.69) family.</text>
</comment>
<feature type="transmembrane region" description="Helical" evidence="8">
    <location>
        <begin position="186"/>
        <end position="203"/>
    </location>
</feature>
<comment type="caution">
    <text evidence="9">The sequence shown here is derived from an EMBL/GenBank/DDBJ whole genome shotgun (WGS) entry which is preliminary data.</text>
</comment>
<evidence type="ECO:0000256" key="2">
    <source>
        <dbReference type="ARBA" id="ARBA00010145"/>
    </source>
</evidence>
<dbReference type="EMBL" id="JPSP01000003">
    <property type="protein sequence ID" value="KFF41775.1"/>
    <property type="molecule type" value="Genomic_DNA"/>
</dbReference>
<evidence type="ECO:0000313" key="10">
    <source>
        <dbReference type="Proteomes" id="UP000028922"/>
    </source>
</evidence>
<evidence type="ECO:0000256" key="5">
    <source>
        <dbReference type="ARBA" id="ARBA00022692"/>
    </source>
</evidence>